<dbReference type="CDD" id="cd00130">
    <property type="entry name" value="PAS"/>
    <property type="match status" value="2"/>
</dbReference>
<keyword evidence="16" id="KW-1185">Reference proteome</keyword>
<comment type="caution">
    <text evidence="15">The sequence shown here is derived from an EMBL/GenBank/DDBJ whole genome shotgun (WGS) entry which is preliminary data.</text>
</comment>
<evidence type="ECO:0000256" key="9">
    <source>
        <dbReference type="PROSITE-ProRule" id="PRU00169"/>
    </source>
</evidence>
<dbReference type="PATRIC" id="fig|394096.3.peg.2461"/>
<dbReference type="SUPFAM" id="SSF52172">
    <property type="entry name" value="CheY-like"/>
    <property type="match status" value="2"/>
</dbReference>
<evidence type="ECO:0000256" key="2">
    <source>
        <dbReference type="ARBA" id="ARBA00012438"/>
    </source>
</evidence>
<dbReference type="GO" id="GO:0000155">
    <property type="term" value="F:phosphorelay sensor kinase activity"/>
    <property type="evidence" value="ECO:0007669"/>
    <property type="project" value="InterPro"/>
</dbReference>
<dbReference type="InterPro" id="IPR013655">
    <property type="entry name" value="PAS_fold_3"/>
</dbReference>
<dbReference type="SMART" id="SM00065">
    <property type="entry name" value="GAF"/>
    <property type="match status" value="1"/>
</dbReference>
<dbReference type="GO" id="GO:0005524">
    <property type="term" value="F:ATP binding"/>
    <property type="evidence" value="ECO:0007669"/>
    <property type="project" value="UniProtKB-KW"/>
</dbReference>
<dbReference type="Pfam" id="PF02518">
    <property type="entry name" value="HATPase_c"/>
    <property type="match status" value="1"/>
</dbReference>
<evidence type="ECO:0000256" key="10">
    <source>
        <dbReference type="SAM" id="Coils"/>
    </source>
</evidence>
<dbReference type="Pfam" id="PF08447">
    <property type="entry name" value="PAS_3"/>
    <property type="match status" value="1"/>
</dbReference>
<dbReference type="STRING" id="394096.DB31_6362"/>
<dbReference type="SUPFAM" id="SSF47384">
    <property type="entry name" value="Homodimeric domain of signal transducing histidine kinase"/>
    <property type="match status" value="1"/>
</dbReference>
<keyword evidence="4" id="KW-0808">Transferase</keyword>
<dbReference type="InterPro" id="IPR036890">
    <property type="entry name" value="HATPase_C_sf"/>
</dbReference>
<dbReference type="SMART" id="SM00388">
    <property type="entry name" value="HisKA"/>
    <property type="match status" value="1"/>
</dbReference>
<dbReference type="PANTHER" id="PTHR43065:SF46">
    <property type="entry name" value="C4-DICARBOXYLATE TRANSPORT SENSOR PROTEIN DCTB"/>
    <property type="match status" value="1"/>
</dbReference>
<feature type="modified residue" description="4-aspartylphosphate" evidence="9">
    <location>
        <position position="904"/>
    </location>
</feature>
<feature type="domain" description="PAC" evidence="14">
    <location>
        <begin position="107"/>
        <end position="159"/>
    </location>
</feature>
<dbReference type="SUPFAM" id="SSF55785">
    <property type="entry name" value="PYP-like sensor domain (PAS domain)"/>
    <property type="match status" value="2"/>
</dbReference>
<keyword evidence="10" id="KW-0175">Coiled coil</keyword>
<dbReference type="NCBIfam" id="TIGR00229">
    <property type="entry name" value="sensory_box"/>
    <property type="match status" value="2"/>
</dbReference>
<dbReference type="SUPFAM" id="SSF55874">
    <property type="entry name" value="ATPase domain of HSP90 chaperone/DNA topoisomerase II/histidine kinase"/>
    <property type="match status" value="1"/>
</dbReference>
<dbReference type="SUPFAM" id="SSF55781">
    <property type="entry name" value="GAF domain-like"/>
    <property type="match status" value="1"/>
</dbReference>
<dbReference type="Pfam" id="PF01590">
    <property type="entry name" value="GAF"/>
    <property type="match status" value="1"/>
</dbReference>
<dbReference type="InterPro" id="IPR029016">
    <property type="entry name" value="GAF-like_dom_sf"/>
</dbReference>
<dbReference type="InterPro" id="IPR013656">
    <property type="entry name" value="PAS_4"/>
</dbReference>
<evidence type="ECO:0000259" key="12">
    <source>
        <dbReference type="PROSITE" id="PS50110"/>
    </source>
</evidence>
<dbReference type="InterPro" id="IPR005467">
    <property type="entry name" value="His_kinase_dom"/>
</dbReference>
<dbReference type="Gene3D" id="3.30.450.20">
    <property type="entry name" value="PAS domain"/>
    <property type="match status" value="2"/>
</dbReference>
<evidence type="ECO:0000256" key="6">
    <source>
        <dbReference type="ARBA" id="ARBA00022777"/>
    </source>
</evidence>
<dbReference type="Gene3D" id="3.30.565.10">
    <property type="entry name" value="Histidine kinase-like ATPase, C-terminal domain"/>
    <property type="match status" value="1"/>
</dbReference>
<feature type="domain" description="Response regulatory" evidence="12">
    <location>
        <begin position="712"/>
        <end position="828"/>
    </location>
</feature>
<dbReference type="SMART" id="SM00091">
    <property type="entry name" value="PAS"/>
    <property type="match status" value="2"/>
</dbReference>
<feature type="coiled-coil region" evidence="10">
    <location>
        <begin position="311"/>
        <end position="338"/>
    </location>
</feature>
<dbReference type="EMBL" id="JMCB01000004">
    <property type="protein sequence ID" value="KFE69387.1"/>
    <property type="molecule type" value="Genomic_DNA"/>
</dbReference>
<dbReference type="InterPro" id="IPR000700">
    <property type="entry name" value="PAS-assoc_C"/>
</dbReference>
<dbReference type="OrthoDB" id="9806821at2"/>
<reference evidence="15 16" key="1">
    <citation type="submission" date="2014-04" db="EMBL/GenBank/DDBJ databases">
        <title>Genome assembly of Hyalangium minutum DSM 14724.</title>
        <authorList>
            <person name="Sharma G."/>
            <person name="Subramanian S."/>
        </authorList>
    </citation>
    <scope>NUCLEOTIDE SEQUENCE [LARGE SCALE GENOMIC DNA]</scope>
    <source>
        <strain evidence="15 16">DSM 14724</strain>
    </source>
</reference>
<dbReference type="InterPro" id="IPR011006">
    <property type="entry name" value="CheY-like_superfamily"/>
</dbReference>
<dbReference type="Proteomes" id="UP000028725">
    <property type="component" value="Unassembled WGS sequence"/>
</dbReference>
<dbReference type="PROSITE" id="PS50112">
    <property type="entry name" value="PAS"/>
    <property type="match status" value="1"/>
</dbReference>
<name>A0A085WNX4_9BACT</name>
<keyword evidence="7" id="KW-0067">ATP-binding</keyword>
<dbReference type="PROSITE" id="PS50109">
    <property type="entry name" value="HIS_KIN"/>
    <property type="match status" value="1"/>
</dbReference>
<dbReference type="CDD" id="cd00156">
    <property type="entry name" value="REC"/>
    <property type="match status" value="1"/>
</dbReference>
<protein>
    <recommendedName>
        <fullName evidence="2">histidine kinase</fullName>
        <ecNumber evidence="2">2.7.13.3</ecNumber>
    </recommendedName>
</protein>
<evidence type="ECO:0000259" key="11">
    <source>
        <dbReference type="PROSITE" id="PS50109"/>
    </source>
</evidence>
<evidence type="ECO:0000259" key="13">
    <source>
        <dbReference type="PROSITE" id="PS50112"/>
    </source>
</evidence>
<dbReference type="Gene3D" id="3.30.450.40">
    <property type="match status" value="1"/>
</dbReference>
<dbReference type="InterPro" id="IPR036097">
    <property type="entry name" value="HisK_dim/P_sf"/>
</dbReference>
<evidence type="ECO:0000313" key="16">
    <source>
        <dbReference type="Proteomes" id="UP000028725"/>
    </source>
</evidence>
<dbReference type="InterPro" id="IPR003594">
    <property type="entry name" value="HATPase_dom"/>
</dbReference>
<dbReference type="EC" id="2.7.13.3" evidence="2"/>
<dbReference type="SMART" id="SM00086">
    <property type="entry name" value="PAC"/>
    <property type="match status" value="2"/>
</dbReference>
<feature type="domain" description="PAS" evidence="13">
    <location>
        <begin position="335"/>
        <end position="390"/>
    </location>
</feature>
<feature type="modified residue" description="4-aspartylphosphate" evidence="9">
    <location>
        <position position="762"/>
    </location>
</feature>
<dbReference type="PANTHER" id="PTHR43065">
    <property type="entry name" value="SENSOR HISTIDINE KINASE"/>
    <property type="match status" value="1"/>
</dbReference>
<evidence type="ECO:0000256" key="7">
    <source>
        <dbReference type="ARBA" id="ARBA00022840"/>
    </source>
</evidence>
<organism evidence="15 16">
    <name type="scientific">Hyalangium minutum</name>
    <dbReference type="NCBI Taxonomy" id="394096"/>
    <lineage>
        <taxon>Bacteria</taxon>
        <taxon>Pseudomonadati</taxon>
        <taxon>Myxococcota</taxon>
        <taxon>Myxococcia</taxon>
        <taxon>Myxococcales</taxon>
        <taxon>Cystobacterineae</taxon>
        <taxon>Archangiaceae</taxon>
        <taxon>Hyalangium</taxon>
    </lineage>
</organism>
<evidence type="ECO:0000256" key="5">
    <source>
        <dbReference type="ARBA" id="ARBA00022741"/>
    </source>
</evidence>
<evidence type="ECO:0000256" key="3">
    <source>
        <dbReference type="ARBA" id="ARBA00022553"/>
    </source>
</evidence>
<evidence type="ECO:0000259" key="14">
    <source>
        <dbReference type="PROSITE" id="PS50113"/>
    </source>
</evidence>
<dbReference type="AlphaFoldDB" id="A0A085WNX4"/>
<dbReference type="Pfam" id="PF00072">
    <property type="entry name" value="Response_reg"/>
    <property type="match status" value="2"/>
</dbReference>
<dbReference type="SMART" id="SM00448">
    <property type="entry name" value="REC"/>
    <property type="match status" value="2"/>
</dbReference>
<dbReference type="InterPro" id="IPR004358">
    <property type="entry name" value="Sig_transdc_His_kin-like_C"/>
</dbReference>
<dbReference type="PROSITE" id="PS50113">
    <property type="entry name" value="PAC"/>
    <property type="match status" value="1"/>
</dbReference>
<dbReference type="InterPro" id="IPR003661">
    <property type="entry name" value="HisK_dim/P_dom"/>
</dbReference>
<dbReference type="CDD" id="cd16919">
    <property type="entry name" value="HATPase_CckA-like"/>
    <property type="match status" value="1"/>
</dbReference>
<dbReference type="InterPro" id="IPR000014">
    <property type="entry name" value="PAS"/>
</dbReference>
<evidence type="ECO:0000256" key="1">
    <source>
        <dbReference type="ARBA" id="ARBA00000085"/>
    </source>
</evidence>
<gene>
    <name evidence="15" type="ORF">DB31_6362</name>
</gene>
<sequence length="970" mass="106571">MTSSPSEQEQALLGEIARLRALEDALRVANERIQLALNAGAVIGTWVWDVRRDHFTADERFARSFSINPELAAQGLPLSVVITSIHPEDRPRIEALVARTAEMGGPYRAEYRTRQLDGSYLWVEANGHCEHGPDGKPDRFPGVLINIDERKKAELRQAALVEVGDKLRELGDAGEVAHAAMEVVGRVIGVIRAGYGRVDPALRKVEIEQDWVSAPGALSVRGVHEFTRYGTYIENLERGEVVSIRDIEVDSRTMVGVENLRRFGIRAMVNVPLLEQGRLVAVLFLHDRVVRDWSPDEIEFMRNVADRIWAASERIKAVAELRRAKETLEQRVAQRTRERDRLWNVSQDLLLVADFEGRFLSVNPAWTLVLGWTEAELLGKTSRWLEHPEDGGKTQAEVASLAAGFATLRFENTFRHKNGTYRTLSWTAVPVPEEGVLYAVARDITEQRQTEDQLRQAQKMEAIGQLTGGVAHDFNNLLQVVSGNLQLLQRDVGGNPNALRRLQTAVSAVERGAKLASQLLAFSRRQPLEPLVLNLGRLVRGMDDMLRRSLGENVEVETLVSPGLWNTSVDPNQLENVILNLAINARDAMAGTGTLTIEVSNTTLDERYAQRHPEVVPGPYVLLSVSDTGSGMTPEVLERAFEPFFTTKPEGRGTGLGLSMVYGFVRQSGGHVTIQSEVGRGTTIQIYLPRSFQDESAPVEGLTGPVEGGTETILVVEDDAQVRATVVELLSELGYQVLKAVDGQSALAIIQSGVPVDLLFTDVVMPGPVRSTELARLAKELVPHIEVLFTSGYAEDAIVHGGRLDPGLHLLSKPHRHEDLARKVRQLLNHRQQRQAPESPGARKTPVPIPSLRLRVLLVEDDEEIRTSTQELLDLLGHEVVAVSSAEAARGALAAGAFEVLFTDVSLPGGSGADLAREVMKRHPGMRVIIASGDGSEAMNGERPGVAVLLPKPYALAQIQEALARVVASR</sequence>
<dbReference type="CDD" id="cd18161">
    <property type="entry name" value="REC_hyHK_blue-like"/>
    <property type="match status" value="1"/>
</dbReference>
<keyword evidence="5" id="KW-0547">Nucleotide-binding</keyword>
<dbReference type="InterPro" id="IPR003018">
    <property type="entry name" value="GAF"/>
</dbReference>
<dbReference type="Gene3D" id="1.10.287.130">
    <property type="match status" value="1"/>
</dbReference>
<evidence type="ECO:0000256" key="4">
    <source>
        <dbReference type="ARBA" id="ARBA00022679"/>
    </source>
</evidence>
<keyword evidence="8" id="KW-0902">Two-component regulatory system</keyword>
<proteinExistence type="predicted"/>
<dbReference type="Pfam" id="PF00512">
    <property type="entry name" value="HisKA"/>
    <property type="match status" value="1"/>
</dbReference>
<dbReference type="RefSeq" id="WP_083968171.1">
    <property type="nucleotide sequence ID" value="NZ_JMCB01000004.1"/>
</dbReference>
<dbReference type="PROSITE" id="PS50110">
    <property type="entry name" value="RESPONSE_REGULATORY"/>
    <property type="match status" value="2"/>
</dbReference>
<dbReference type="Pfam" id="PF08448">
    <property type="entry name" value="PAS_4"/>
    <property type="match status" value="1"/>
</dbReference>
<dbReference type="Gene3D" id="3.40.50.2300">
    <property type="match status" value="2"/>
</dbReference>
<dbReference type="InterPro" id="IPR035965">
    <property type="entry name" value="PAS-like_dom_sf"/>
</dbReference>
<feature type="domain" description="Histidine kinase" evidence="11">
    <location>
        <begin position="469"/>
        <end position="692"/>
    </location>
</feature>
<feature type="domain" description="Response regulatory" evidence="12">
    <location>
        <begin position="855"/>
        <end position="967"/>
    </location>
</feature>
<dbReference type="InterPro" id="IPR001610">
    <property type="entry name" value="PAC"/>
</dbReference>
<dbReference type="InterPro" id="IPR001789">
    <property type="entry name" value="Sig_transdc_resp-reg_receiver"/>
</dbReference>
<evidence type="ECO:0000313" key="15">
    <source>
        <dbReference type="EMBL" id="KFE69387.1"/>
    </source>
</evidence>
<dbReference type="PRINTS" id="PR00344">
    <property type="entry name" value="BCTRLSENSOR"/>
</dbReference>
<comment type="catalytic activity">
    <reaction evidence="1">
        <text>ATP + protein L-histidine = ADP + protein N-phospho-L-histidine.</text>
        <dbReference type="EC" id="2.7.13.3"/>
    </reaction>
</comment>
<evidence type="ECO:0000256" key="8">
    <source>
        <dbReference type="ARBA" id="ARBA00023012"/>
    </source>
</evidence>
<keyword evidence="6 15" id="KW-0418">Kinase</keyword>
<dbReference type="SMART" id="SM00387">
    <property type="entry name" value="HATPase_c"/>
    <property type="match status" value="1"/>
</dbReference>
<dbReference type="CDD" id="cd00082">
    <property type="entry name" value="HisKA"/>
    <property type="match status" value="1"/>
</dbReference>
<accession>A0A085WNX4</accession>
<keyword evidence="3 9" id="KW-0597">Phosphoprotein</keyword>